<keyword evidence="2" id="KW-1185">Reference proteome</keyword>
<evidence type="ECO:0000313" key="1">
    <source>
        <dbReference type="EMBL" id="AWI76759.1"/>
    </source>
</evidence>
<sequence>MPAELEVQLDDLAQDAHDRSRFQVWAIRNTEFNMDTRQFPPVLRGFGLDRVEIRGIGEIPIAKSGNKLLAILPKETPEVFFTPSTCPDGRNGLYGLIPLRLFFRVKIIFI</sequence>
<dbReference type="Proteomes" id="UP000244930">
    <property type="component" value="Chromosome"/>
</dbReference>
<proteinExistence type="predicted"/>
<name>A0A2U8GSS3_9RHOO</name>
<gene>
    <name evidence="1" type="ORF">CEW83_17310</name>
</gene>
<evidence type="ECO:0000313" key="2">
    <source>
        <dbReference type="Proteomes" id="UP000244930"/>
    </source>
</evidence>
<protein>
    <submittedName>
        <fullName evidence="1">Uncharacterized protein</fullName>
    </submittedName>
</protein>
<organism evidence="1 2">
    <name type="scientific">Parazoarcus communis</name>
    <dbReference type="NCBI Taxonomy" id="41977"/>
    <lineage>
        <taxon>Bacteria</taxon>
        <taxon>Pseudomonadati</taxon>
        <taxon>Pseudomonadota</taxon>
        <taxon>Betaproteobacteria</taxon>
        <taxon>Rhodocyclales</taxon>
        <taxon>Zoogloeaceae</taxon>
        <taxon>Parazoarcus</taxon>
    </lineage>
</organism>
<dbReference type="KEGG" id="acom:CEW83_17310"/>
<dbReference type="EMBL" id="CP022187">
    <property type="protein sequence ID" value="AWI76759.1"/>
    <property type="molecule type" value="Genomic_DNA"/>
</dbReference>
<accession>A0A2U8GSS3</accession>
<dbReference type="AlphaFoldDB" id="A0A2U8GSS3"/>
<reference evidence="1 2" key="1">
    <citation type="submission" date="2017-06" db="EMBL/GenBank/DDBJ databases">
        <title>Azoarcus.</title>
        <authorList>
            <person name="Woo J.-H."/>
            <person name="Kim H.-S."/>
        </authorList>
    </citation>
    <scope>NUCLEOTIDE SEQUENCE [LARGE SCALE GENOMIC DNA]</scope>
    <source>
        <strain evidence="1 2">TSPY31</strain>
    </source>
</reference>